<evidence type="ECO:0000259" key="16">
    <source>
        <dbReference type="Pfam" id="PF13407"/>
    </source>
</evidence>
<dbReference type="GO" id="GO:0016887">
    <property type="term" value="F:ATP hydrolysis activity"/>
    <property type="evidence" value="ECO:0007669"/>
    <property type="project" value="InterPro"/>
</dbReference>
<keyword evidence="9" id="KW-0574">Periplasm</keyword>
<evidence type="ECO:0000256" key="11">
    <source>
        <dbReference type="ARBA" id="ARBA00022967"/>
    </source>
</evidence>
<dbReference type="Pfam" id="PF00005">
    <property type="entry name" value="ABC_tran"/>
    <property type="match status" value="2"/>
</dbReference>
<organism evidence="17 18">
    <name type="scientific">Phytophthora kernoviae 00238/432</name>
    <dbReference type="NCBI Taxonomy" id="1284355"/>
    <lineage>
        <taxon>Eukaryota</taxon>
        <taxon>Sar</taxon>
        <taxon>Stramenopiles</taxon>
        <taxon>Oomycota</taxon>
        <taxon>Peronosporomycetes</taxon>
        <taxon>Peronosporales</taxon>
        <taxon>Peronosporaceae</taxon>
        <taxon>Phytophthora</taxon>
    </lineage>
</organism>
<evidence type="ECO:0000256" key="8">
    <source>
        <dbReference type="ARBA" id="ARBA00022741"/>
    </source>
</evidence>
<dbReference type="SUPFAM" id="SSF53822">
    <property type="entry name" value="Periplasmic binding protein-like I"/>
    <property type="match status" value="1"/>
</dbReference>
<feature type="domain" description="ABC transporter" evidence="15">
    <location>
        <begin position="12"/>
        <end position="53"/>
    </location>
</feature>
<feature type="transmembrane region" description="Helical" evidence="14">
    <location>
        <begin position="320"/>
        <end position="340"/>
    </location>
</feature>
<proteinExistence type="predicted"/>
<reference evidence="17" key="1">
    <citation type="journal article" date="2015" name="Genom Data">
        <title>Draft genome sequences of Phytophthora kernoviae and Phytophthora ramorum lineage EU2 from Scotland.</title>
        <authorList>
            <person name="Sambles C."/>
            <person name="Schlenzig A."/>
            <person name="O'Neill P."/>
            <person name="Grant M."/>
            <person name="Studholme D.J."/>
        </authorList>
    </citation>
    <scope>NUCLEOTIDE SEQUENCE</scope>
    <source>
        <strain evidence="17">00238/432</strain>
    </source>
</reference>
<dbReference type="InterPro" id="IPR003439">
    <property type="entry name" value="ABC_transporter-like_ATP-bd"/>
</dbReference>
<evidence type="ECO:0000313" key="17">
    <source>
        <dbReference type="EMBL" id="KAF4326261.1"/>
    </source>
</evidence>
<keyword evidence="13 14" id="KW-0472">Membrane</keyword>
<reference evidence="17" key="2">
    <citation type="submission" date="2020-02" db="EMBL/GenBank/DDBJ databases">
        <authorList>
            <person name="Studholme D.J."/>
        </authorList>
    </citation>
    <scope>NUCLEOTIDE SEQUENCE</scope>
    <source>
        <strain evidence="17">00238/432</strain>
    </source>
</reference>
<evidence type="ECO:0000256" key="3">
    <source>
        <dbReference type="ARBA" id="ARBA00022448"/>
    </source>
</evidence>
<dbReference type="GO" id="GO:0022857">
    <property type="term" value="F:transmembrane transporter activity"/>
    <property type="evidence" value="ECO:0007669"/>
    <property type="project" value="InterPro"/>
</dbReference>
<dbReference type="InterPro" id="IPR025997">
    <property type="entry name" value="SBP_2_dom"/>
</dbReference>
<feature type="transmembrane region" description="Helical" evidence="14">
    <location>
        <begin position="293"/>
        <end position="313"/>
    </location>
</feature>
<keyword evidence="5" id="KW-0762">Sugar transport</keyword>
<dbReference type="InterPro" id="IPR050107">
    <property type="entry name" value="ABC_carbohydrate_import_ATPase"/>
</dbReference>
<protein>
    <recommendedName>
        <fullName evidence="19">ABC transporter domain-containing protein</fullName>
    </recommendedName>
</protein>
<dbReference type="CDD" id="cd03215">
    <property type="entry name" value="ABC_Carb_Monos_II"/>
    <property type="match status" value="1"/>
</dbReference>
<evidence type="ECO:0000256" key="4">
    <source>
        <dbReference type="ARBA" id="ARBA00022475"/>
    </source>
</evidence>
<dbReference type="SUPFAM" id="SSF52540">
    <property type="entry name" value="P-loop containing nucleoside triphosphate hydrolases"/>
    <property type="match status" value="2"/>
</dbReference>
<keyword evidence="10" id="KW-0067">ATP-binding</keyword>
<keyword evidence="8" id="KW-0547">Nucleotide-binding</keyword>
<dbReference type="AlphaFoldDB" id="A0A8J4T593"/>
<comment type="caution">
    <text evidence="17">The sequence shown here is derived from an EMBL/GenBank/DDBJ whole genome shotgun (WGS) entry which is preliminary data.</text>
</comment>
<comment type="subcellular location">
    <subcellularLocation>
        <location evidence="2">Cell membrane</location>
        <topology evidence="2">Multi-pass membrane protein</topology>
    </subcellularLocation>
    <subcellularLocation>
        <location evidence="1">Periplasm</location>
    </subcellularLocation>
</comment>
<evidence type="ECO:0000313" key="18">
    <source>
        <dbReference type="Proteomes" id="UP000702964"/>
    </source>
</evidence>
<evidence type="ECO:0000256" key="2">
    <source>
        <dbReference type="ARBA" id="ARBA00004651"/>
    </source>
</evidence>
<gene>
    <name evidence="17" type="ORF">G195_000068</name>
</gene>
<evidence type="ECO:0000256" key="1">
    <source>
        <dbReference type="ARBA" id="ARBA00004418"/>
    </source>
</evidence>
<evidence type="ECO:0000256" key="14">
    <source>
        <dbReference type="SAM" id="Phobius"/>
    </source>
</evidence>
<dbReference type="InterPro" id="IPR027417">
    <property type="entry name" value="P-loop_NTPase"/>
</dbReference>
<feature type="domain" description="Periplasmic binding protein" evidence="16">
    <location>
        <begin position="421"/>
        <end position="649"/>
    </location>
</feature>
<dbReference type="Gene3D" id="3.40.50.2300">
    <property type="match status" value="2"/>
</dbReference>
<dbReference type="Pfam" id="PF13407">
    <property type="entry name" value="Peripla_BP_4"/>
    <property type="match status" value="1"/>
</dbReference>
<evidence type="ECO:0000256" key="13">
    <source>
        <dbReference type="ARBA" id="ARBA00023136"/>
    </source>
</evidence>
<dbReference type="CDD" id="cd06323">
    <property type="entry name" value="PBP1_ribose_binding"/>
    <property type="match status" value="1"/>
</dbReference>
<feature type="transmembrane region" description="Helical" evidence="14">
    <location>
        <begin position="242"/>
        <end position="262"/>
    </location>
</feature>
<feature type="domain" description="ABC transporter" evidence="15">
    <location>
        <begin position="153"/>
        <end position="198"/>
    </location>
</feature>
<dbReference type="Proteomes" id="UP000702964">
    <property type="component" value="Unassembled WGS sequence"/>
</dbReference>
<keyword evidence="11" id="KW-1278">Translocase</keyword>
<feature type="transmembrane region" description="Helical" evidence="14">
    <location>
        <begin position="360"/>
        <end position="383"/>
    </location>
</feature>
<sequence length="668" mass="71376">MKAFAAEQFAKLSVQIPLDRPAGECSVGQQQMIEIAKALMTDAKVIIMDEPTAALTEREIQKLFGVITSLKKNGVSIVYISHRMEEIFTICDRITIMRDGKTVDTKSIPETSFDEVVRKMVGRELTERYPARNPSYGDVVLEVRDASSKGLFQNISFTVRAGEILGFSGLMGSGRTEIMRAIFGLEPLDGGEIMIRGKKKVVIAKWVGIGPSVLILDEPTRGVDVGAKREIYQLMNELTDRGVAIIMVSINALIAFGMTFVILTGGIDLSVGSILALSSAFVANMMLSGLDPILSIIIGVALGGVMGMVNGLMITKGKMAPFIATLATMTVFRGLTLVYTNGNPITGLGDSLLFQLFGRGYMLGIPVPAITMLITFVILWTILHKTSFGRKTYALGGNEKASIISGIKVHRVKIMIYSLVEAKKQGIQVIVVDAQNDSAKQTNDVDDLIQQGVDALLINPADSAAISTAVQSANSVGIPVITLDRSADKGDVAALVASDNVKGGQMAAEYFVEHLGEGAKVIELEGVPGASATRERGKGFHEVADQKLNVVAKQSADFDRSKGLNVMENLLQGNPDVQAVFAHNDEMALGAIEAIQSSGKDIPVIGFDGNDDAIKSIQDGKLTATVAQQPVLIGQLAVQAALDVLDGKQVEKSIPAELKLVTKENANK</sequence>
<dbReference type="InterPro" id="IPR001851">
    <property type="entry name" value="ABC_transp_permease"/>
</dbReference>
<dbReference type="PANTHER" id="PTHR43790">
    <property type="entry name" value="CARBOHYDRATE TRANSPORT ATP-BINDING PROTEIN MG119-RELATED"/>
    <property type="match status" value="1"/>
</dbReference>
<dbReference type="CDD" id="cd06579">
    <property type="entry name" value="TM_PBP1_transp_AraH_like"/>
    <property type="match status" value="1"/>
</dbReference>
<evidence type="ECO:0000256" key="6">
    <source>
        <dbReference type="ARBA" id="ARBA00022692"/>
    </source>
</evidence>
<dbReference type="GO" id="GO:0005886">
    <property type="term" value="C:plasma membrane"/>
    <property type="evidence" value="ECO:0007669"/>
    <property type="project" value="UniProtKB-SubCell"/>
</dbReference>
<evidence type="ECO:0000256" key="9">
    <source>
        <dbReference type="ARBA" id="ARBA00022764"/>
    </source>
</evidence>
<keyword evidence="3" id="KW-0813">Transport</keyword>
<keyword evidence="12 14" id="KW-1133">Transmembrane helix</keyword>
<keyword evidence="6 14" id="KW-0812">Transmembrane</keyword>
<keyword evidence="7" id="KW-0732">Signal</keyword>
<dbReference type="FunFam" id="3.40.50.2300:FF:000036">
    <property type="entry name" value="D-ribose ABC transporter substrate-binding protein"/>
    <property type="match status" value="1"/>
</dbReference>
<dbReference type="GO" id="GO:0005524">
    <property type="term" value="F:ATP binding"/>
    <property type="evidence" value="ECO:0007669"/>
    <property type="project" value="UniProtKB-KW"/>
</dbReference>
<evidence type="ECO:0000256" key="5">
    <source>
        <dbReference type="ARBA" id="ARBA00022597"/>
    </source>
</evidence>
<evidence type="ECO:0000256" key="7">
    <source>
        <dbReference type="ARBA" id="ARBA00022729"/>
    </source>
</evidence>
<evidence type="ECO:0008006" key="19">
    <source>
        <dbReference type="Google" id="ProtNLM"/>
    </source>
</evidence>
<accession>A0A8J4T593</accession>
<evidence type="ECO:0000259" key="15">
    <source>
        <dbReference type="Pfam" id="PF00005"/>
    </source>
</evidence>
<dbReference type="EMBL" id="AOFI03000001">
    <property type="protein sequence ID" value="KAF4326261.1"/>
    <property type="molecule type" value="Genomic_DNA"/>
</dbReference>
<dbReference type="Gene3D" id="3.40.50.300">
    <property type="entry name" value="P-loop containing nucleotide triphosphate hydrolases"/>
    <property type="match status" value="3"/>
</dbReference>
<name>A0A8J4T593_9STRA</name>
<keyword evidence="4" id="KW-1003">Cell membrane</keyword>
<dbReference type="InterPro" id="IPR028082">
    <property type="entry name" value="Peripla_BP_I"/>
</dbReference>
<evidence type="ECO:0000256" key="12">
    <source>
        <dbReference type="ARBA" id="ARBA00022989"/>
    </source>
</evidence>
<dbReference type="PANTHER" id="PTHR43790:SF3">
    <property type="entry name" value="D-ALLOSE IMPORT ATP-BINDING PROTEIN ALSA-RELATED"/>
    <property type="match status" value="1"/>
</dbReference>
<evidence type="ECO:0000256" key="10">
    <source>
        <dbReference type="ARBA" id="ARBA00022840"/>
    </source>
</evidence>
<dbReference type="Pfam" id="PF02653">
    <property type="entry name" value="BPD_transp_2"/>
    <property type="match status" value="1"/>
</dbReference>